<dbReference type="InterPro" id="IPR002397">
    <property type="entry name" value="Cyt_P450_B"/>
</dbReference>
<dbReference type="PRINTS" id="PR00359">
    <property type="entry name" value="BP450"/>
</dbReference>
<dbReference type="Pfam" id="PF00067">
    <property type="entry name" value="p450"/>
    <property type="match status" value="1"/>
</dbReference>
<evidence type="ECO:0000256" key="2">
    <source>
        <dbReference type="ARBA" id="ARBA00022617"/>
    </source>
</evidence>
<dbReference type="CDD" id="cd11078">
    <property type="entry name" value="CYP130-like"/>
    <property type="match status" value="1"/>
</dbReference>
<dbReference type="RefSeq" id="WP_009286078.1">
    <property type="nucleotide sequence ID" value="NZ_AOPO01000001.1"/>
</dbReference>
<evidence type="ECO:0000259" key="7">
    <source>
        <dbReference type="PROSITE" id="PS51085"/>
    </source>
</evidence>
<dbReference type="GO" id="GO:0051536">
    <property type="term" value="F:iron-sulfur cluster binding"/>
    <property type="evidence" value="ECO:0007669"/>
    <property type="project" value="InterPro"/>
</dbReference>
<dbReference type="EMBL" id="AOPO01000001">
    <property type="protein sequence ID" value="ELY22630.1"/>
    <property type="molecule type" value="Genomic_DNA"/>
</dbReference>
<dbReference type="Gene3D" id="3.40.50.80">
    <property type="entry name" value="Nucleotide-binding domain of ferredoxin-NADP reductase (FNR) module"/>
    <property type="match status" value="1"/>
</dbReference>
<dbReference type="InterPro" id="IPR012675">
    <property type="entry name" value="Beta-grasp_dom_sf"/>
</dbReference>
<dbReference type="InterPro" id="IPR017938">
    <property type="entry name" value="Riboflavin_synthase-like_b-brl"/>
</dbReference>
<evidence type="ECO:0000256" key="3">
    <source>
        <dbReference type="ARBA" id="ARBA00022723"/>
    </source>
</evidence>
<dbReference type="InterPro" id="IPR036396">
    <property type="entry name" value="Cyt_P450_sf"/>
</dbReference>
<keyword evidence="5" id="KW-0408">Iron</keyword>
<dbReference type="PROSITE" id="PS51085">
    <property type="entry name" value="2FE2S_FER_2"/>
    <property type="match status" value="1"/>
</dbReference>
<dbReference type="PATRIC" id="fig|1204738.3.peg.367"/>
<dbReference type="GO" id="GO:0004497">
    <property type="term" value="F:monooxygenase activity"/>
    <property type="evidence" value="ECO:0007669"/>
    <property type="project" value="UniProtKB-KW"/>
</dbReference>
<keyword evidence="4" id="KW-0560">Oxidoreductase</keyword>
<proteinExistence type="inferred from homology"/>
<dbReference type="SUPFAM" id="SSF63380">
    <property type="entry name" value="Riboflavin synthase domain-like"/>
    <property type="match status" value="1"/>
</dbReference>
<dbReference type="SUPFAM" id="SSF52343">
    <property type="entry name" value="Ferredoxin reductase-like, C-terminal NADP-linked domain"/>
    <property type="match status" value="1"/>
</dbReference>
<evidence type="ECO:0000259" key="8">
    <source>
        <dbReference type="PROSITE" id="PS51384"/>
    </source>
</evidence>
<dbReference type="CDD" id="cd00207">
    <property type="entry name" value="fer2"/>
    <property type="match status" value="1"/>
</dbReference>
<evidence type="ECO:0000256" key="1">
    <source>
        <dbReference type="ARBA" id="ARBA00010617"/>
    </source>
</evidence>
<dbReference type="InterPro" id="IPR001128">
    <property type="entry name" value="Cyt_P450"/>
</dbReference>
<keyword evidence="2" id="KW-0349">Heme</keyword>
<dbReference type="Gene3D" id="2.40.30.10">
    <property type="entry name" value="Translation factors"/>
    <property type="match status" value="1"/>
</dbReference>
<dbReference type="GO" id="GO:0020037">
    <property type="term" value="F:heme binding"/>
    <property type="evidence" value="ECO:0007669"/>
    <property type="project" value="InterPro"/>
</dbReference>
<feature type="domain" description="FAD-binding FR-type" evidence="8">
    <location>
        <begin position="469"/>
        <end position="570"/>
    </location>
</feature>
<evidence type="ECO:0000313" key="9">
    <source>
        <dbReference type="EMBL" id="ELY22630.1"/>
    </source>
</evidence>
<evidence type="ECO:0000313" key="10">
    <source>
        <dbReference type="Proteomes" id="UP000011651"/>
    </source>
</evidence>
<dbReference type="PROSITE" id="PS00086">
    <property type="entry name" value="CYTOCHROME_P450"/>
    <property type="match status" value="1"/>
</dbReference>
<dbReference type="Gene3D" id="1.10.630.10">
    <property type="entry name" value="Cytochrome P450"/>
    <property type="match status" value="1"/>
</dbReference>
<name>L9UCD4_9GAMM</name>
<keyword evidence="6" id="KW-0503">Monooxygenase</keyword>
<evidence type="ECO:0000256" key="4">
    <source>
        <dbReference type="ARBA" id="ARBA00023002"/>
    </source>
</evidence>
<keyword evidence="3" id="KW-0479">Metal-binding</keyword>
<dbReference type="CDD" id="cd06185">
    <property type="entry name" value="PDR_like"/>
    <property type="match status" value="1"/>
</dbReference>
<dbReference type="InterPro" id="IPR017927">
    <property type="entry name" value="FAD-bd_FR_type"/>
</dbReference>
<dbReference type="InterPro" id="IPR036010">
    <property type="entry name" value="2Fe-2S_ferredoxin-like_sf"/>
</dbReference>
<organism evidence="9 10">
    <name type="scientific">Vreelandella titanicae BH1</name>
    <dbReference type="NCBI Taxonomy" id="1204738"/>
    <lineage>
        <taxon>Bacteria</taxon>
        <taxon>Pseudomonadati</taxon>
        <taxon>Pseudomonadota</taxon>
        <taxon>Gammaproteobacteria</taxon>
        <taxon>Oceanospirillales</taxon>
        <taxon>Halomonadaceae</taxon>
        <taxon>Vreelandella</taxon>
    </lineage>
</organism>
<reference evidence="9 10" key="1">
    <citation type="journal article" date="2013" name="Genome Announc.">
        <title>Draft Genome of the Marine Gammaproteobacterium Halomonas titanicae.</title>
        <authorList>
            <person name="Sanchez-Porro C."/>
            <person name="de la Haba R.R."/>
            <person name="Cruz-Hernandez N."/>
            <person name="Gonzalez J.M."/>
            <person name="Reyes-Guirao C."/>
            <person name="Navarro-Sampedro L."/>
            <person name="Carballo M."/>
            <person name="Ventosa A."/>
        </authorList>
    </citation>
    <scope>NUCLEOTIDE SEQUENCE [LARGE SCALE GENOMIC DNA]</scope>
    <source>
        <strain evidence="9 10">BH1</strain>
    </source>
</reference>
<dbReference type="PANTHER" id="PTHR46696">
    <property type="entry name" value="P450, PUTATIVE (EUROFUNG)-RELATED"/>
    <property type="match status" value="1"/>
</dbReference>
<dbReference type="Pfam" id="PF00111">
    <property type="entry name" value="Fer2"/>
    <property type="match status" value="1"/>
</dbReference>
<comment type="similarity">
    <text evidence="1">Belongs to the cytochrome P450 family.</text>
</comment>
<dbReference type="FunFam" id="1.10.630.10:FF:000018">
    <property type="entry name" value="Cytochrome P450 monooxygenase"/>
    <property type="match status" value="1"/>
</dbReference>
<dbReference type="GO" id="GO:0005506">
    <property type="term" value="F:iron ion binding"/>
    <property type="evidence" value="ECO:0007669"/>
    <property type="project" value="InterPro"/>
</dbReference>
<dbReference type="PROSITE" id="PS51384">
    <property type="entry name" value="FAD_FR"/>
    <property type="match status" value="1"/>
</dbReference>
<dbReference type="SUPFAM" id="SSF54292">
    <property type="entry name" value="2Fe-2S ferredoxin-like"/>
    <property type="match status" value="1"/>
</dbReference>
<dbReference type="InterPro" id="IPR039261">
    <property type="entry name" value="FNR_nucleotide-bd"/>
</dbReference>
<dbReference type="Gene3D" id="3.10.20.30">
    <property type="match status" value="1"/>
</dbReference>
<dbReference type="InterPro" id="IPR017972">
    <property type="entry name" value="Cyt_P450_CS"/>
</dbReference>
<dbReference type="PANTHER" id="PTHR46696:SF6">
    <property type="entry name" value="P450, PUTATIVE (EUROFUNG)-RELATED"/>
    <property type="match status" value="1"/>
</dbReference>
<dbReference type="GO" id="GO:0016705">
    <property type="term" value="F:oxidoreductase activity, acting on paired donors, with incorporation or reduction of molecular oxygen"/>
    <property type="evidence" value="ECO:0007669"/>
    <property type="project" value="InterPro"/>
</dbReference>
<dbReference type="SUPFAM" id="SSF48264">
    <property type="entry name" value="Cytochrome P450"/>
    <property type="match status" value="1"/>
</dbReference>
<sequence length="783" mass="87876">MASVSHRSGSASGECPFQPSQASVALSPTGCPVSPEAAEFDPFDAPYQLDPAEALRWFREQEPVFYSPKLDYWVVSRYEDVKAVFRDNVTFSPSIALEKLTPAPPEATKILEGYGFAMRRTMVNEDEPDHMERRRLLMDAFLPENLEKHEAWVRELVRDYMDCFIDKGRADLVGEMFREIPMTVALRFLGVPNEDAKELRKFSVAHTLNTWGRPSPEQQLQIAEDVGQFWKTAQTILDRMCADPSGEGWMYDSIRMHNRHPDIVPESYLRSMMMAILVAAHETTAFATTNAFLTLLSNRESWNDICENPALIPSAIEECLRAAGSVVAWRRIATEDTLVGGKKIPKGGKLLIVQASANRDPRHFENPDEFDIYRHNSAEHFTFGYGAHQCMGKNIARMEMRIILDEFVRRLPHIRLVEDQSFEYLPNTSFRGPTSLWVEWEPAQNPERRHHAVLENPTLFHIGAPIKEDIVRRVVVAEVKREAESVIRVGLVDPHGRELPDWTPGSHIELVSGEWRRYYSLCGTRDDRNRLSIAILREPEGRGGSVHFHDTVKPGDVLHIAGPKNHFHLDETATRYTLIAGGIGITPIIAMADRLKALGKPYVLHYCGAGRRTMAFLERVERDHSAALTLHAGDEGCRLDLPSALSSLAEGEQVYACGPERLLEALGSLAEKWPEGTLHVEHFTARSNILDPENEHAFEVVLADSDLTLQVGNHQTLLEALTSAGVDVPSDCCEGLCGTCEVAVIEGHIDHRDLVLSRTERDANDRMMACCSRAAGKRLTLAL</sequence>
<gene>
    <name evidence="9" type="ORF">HALTITAN_0251</name>
</gene>
<dbReference type="InterPro" id="IPR001041">
    <property type="entry name" value="2Fe-2S_ferredoxin-type"/>
</dbReference>
<comment type="caution">
    <text evidence="9">The sequence shown here is derived from an EMBL/GenBank/DDBJ whole genome shotgun (WGS) entry which is preliminary data.</text>
</comment>
<evidence type="ECO:0000256" key="6">
    <source>
        <dbReference type="ARBA" id="ARBA00023033"/>
    </source>
</evidence>
<accession>L9UCD4</accession>
<evidence type="ECO:0000256" key="5">
    <source>
        <dbReference type="ARBA" id="ARBA00023004"/>
    </source>
</evidence>
<dbReference type="AlphaFoldDB" id="L9UCD4"/>
<feature type="domain" description="2Fe-2S ferredoxin-type" evidence="7">
    <location>
        <begin position="698"/>
        <end position="783"/>
    </location>
</feature>
<protein>
    <submittedName>
        <fullName evidence="9">Cytochrome P450</fullName>
    </submittedName>
</protein>
<dbReference type="Proteomes" id="UP000011651">
    <property type="component" value="Unassembled WGS sequence"/>
</dbReference>